<dbReference type="Proteomes" id="UP001341840">
    <property type="component" value="Unassembled WGS sequence"/>
</dbReference>
<reference evidence="2 3" key="1">
    <citation type="journal article" date="2023" name="Plants (Basel)">
        <title>Bridging the Gap: Combining Genomics and Transcriptomics Approaches to Understand Stylosanthes scabra, an Orphan Legume from the Brazilian Caatinga.</title>
        <authorList>
            <person name="Ferreira-Neto J.R.C."/>
            <person name="da Silva M.D."/>
            <person name="Binneck E."/>
            <person name="de Melo N.F."/>
            <person name="da Silva R.H."/>
            <person name="de Melo A.L.T.M."/>
            <person name="Pandolfi V."/>
            <person name="Bustamante F.O."/>
            <person name="Brasileiro-Vidal A.C."/>
            <person name="Benko-Iseppon A.M."/>
        </authorList>
    </citation>
    <scope>NUCLEOTIDE SEQUENCE [LARGE SCALE GENOMIC DNA]</scope>
    <source>
        <tissue evidence="2">Leaves</tissue>
    </source>
</reference>
<evidence type="ECO:0000313" key="2">
    <source>
        <dbReference type="EMBL" id="MED6148735.1"/>
    </source>
</evidence>
<gene>
    <name evidence="2" type="ORF">PIB30_055643</name>
</gene>
<feature type="transmembrane region" description="Helical" evidence="1">
    <location>
        <begin position="6"/>
        <end position="24"/>
    </location>
</feature>
<keyword evidence="3" id="KW-1185">Reference proteome</keyword>
<sequence length="102" mass="11974">MARNTVIHVITLLIIGIVICSAKVEFQKAIIIERPWATSYHIASTHKREEWIKQCQQGFLNNPETMKPCILKYVIVECMRRYPKDKKKIDACINELYPKSRK</sequence>
<protein>
    <submittedName>
        <fullName evidence="2">Uncharacterized protein</fullName>
    </submittedName>
</protein>
<proteinExistence type="predicted"/>
<dbReference type="EMBL" id="JASCZI010091057">
    <property type="protein sequence ID" value="MED6148735.1"/>
    <property type="molecule type" value="Genomic_DNA"/>
</dbReference>
<name>A0ABU6TJS2_9FABA</name>
<comment type="caution">
    <text evidence="2">The sequence shown here is derived from an EMBL/GenBank/DDBJ whole genome shotgun (WGS) entry which is preliminary data.</text>
</comment>
<keyword evidence="1" id="KW-1133">Transmembrane helix</keyword>
<evidence type="ECO:0000313" key="3">
    <source>
        <dbReference type="Proteomes" id="UP001341840"/>
    </source>
</evidence>
<organism evidence="2 3">
    <name type="scientific">Stylosanthes scabra</name>
    <dbReference type="NCBI Taxonomy" id="79078"/>
    <lineage>
        <taxon>Eukaryota</taxon>
        <taxon>Viridiplantae</taxon>
        <taxon>Streptophyta</taxon>
        <taxon>Embryophyta</taxon>
        <taxon>Tracheophyta</taxon>
        <taxon>Spermatophyta</taxon>
        <taxon>Magnoliopsida</taxon>
        <taxon>eudicotyledons</taxon>
        <taxon>Gunneridae</taxon>
        <taxon>Pentapetalae</taxon>
        <taxon>rosids</taxon>
        <taxon>fabids</taxon>
        <taxon>Fabales</taxon>
        <taxon>Fabaceae</taxon>
        <taxon>Papilionoideae</taxon>
        <taxon>50 kb inversion clade</taxon>
        <taxon>dalbergioids sensu lato</taxon>
        <taxon>Dalbergieae</taxon>
        <taxon>Pterocarpus clade</taxon>
        <taxon>Stylosanthes</taxon>
    </lineage>
</organism>
<keyword evidence="1" id="KW-0812">Transmembrane</keyword>
<evidence type="ECO:0000256" key="1">
    <source>
        <dbReference type="SAM" id="Phobius"/>
    </source>
</evidence>
<accession>A0ABU6TJS2</accession>
<keyword evidence="1" id="KW-0472">Membrane</keyword>